<reference evidence="2 3" key="1">
    <citation type="submission" date="2023-10" db="EMBL/GenBank/DDBJ databases">
        <title>Chromosome-scale genome assembly provides insights into flower coloration mechanisms of Canna indica.</title>
        <authorList>
            <person name="Li C."/>
        </authorList>
    </citation>
    <scope>NUCLEOTIDE SEQUENCE [LARGE SCALE GENOMIC DNA]</scope>
    <source>
        <tissue evidence="2">Flower</tissue>
    </source>
</reference>
<dbReference type="PANTHER" id="PTHR35735">
    <property type="entry name" value="PROTEIN NIM1-INTERACTING 2"/>
    <property type="match status" value="1"/>
</dbReference>
<dbReference type="InterPro" id="IPR034577">
    <property type="entry name" value="NIMIN-2"/>
</dbReference>
<feature type="compositionally biased region" description="Basic and acidic residues" evidence="1">
    <location>
        <begin position="86"/>
        <end position="105"/>
    </location>
</feature>
<name>A0AAQ3Q9N5_9LILI</name>
<evidence type="ECO:0000313" key="3">
    <source>
        <dbReference type="Proteomes" id="UP001327560"/>
    </source>
</evidence>
<dbReference type="PANTHER" id="PTHR35735:SF8">
    <property type="entry name" value="PROTEIN NIM1-INTERACTING 2"/>
    <property type="match status" value="1"/>
</dbReference>
<dbReference type="Proteomes" id="UP001327560">
    <property type="component" value="Chromosome 3"/>
</dbReference>
<dbReference type="EMBL" id="CP136892">
    <property type="protein sequence ID" value="WOL02849.1"/>
    <property type="molecule type" value="Genomic_DNA"/>
</dbReference>
<feature type="region of interest" description="Disordered" evidence="1">
    <location>
        <begin position="1"/>
        <end position="139"/>
    </location>
</feature>
<protein>
    <submittedName>
        <fullName evidence="2">Protein NEGATIVE REGULATOR OF RESISTANCE-like</fullName>
    </submittedName>
</protein>
<evidence type="ECO:0000313" key="2">
    <source>
        <dbReference type="EMBL" id="WOL02849.1"/>
    </source>
</evidence>
<keyword evidence="3" id="KW-1185">Reference proteome</keyword>
<sequence>MESSKRKRRGGDDDDRRRPSKPPPPADPKVTDDEVEEFFTILRQMRHATRSISTAARSEPPPAADPRWSPAFALEDFVGPDGAEGDGAKSDREASAERPREENAEAQRCLDLNADPEPEGLAGTSPGGGSTARCAQAPA</sequence>
<organism evidence="2 3">
    <name type="scientific">Canna indica</name>
    <name type="common">Indian-shot</name>
    <dbReference type="NCBI Taxonomy" id="4628"/>
    <lineage>
        <taxon>Eukaryota</taxon>
        <taxon>Viridiplantae</taxon>
        <taxon>Streptophyta</taxon>
        <taxon>Embryophyta</taxon>
        <taxon>Tracheophyta</taxon>
        <taxon>Spermatophyta</taxon>
        <taxon>Magnoliopsida</taxon>
        <taxon>Liliopsida</taxon>
        <taxon>Zingiberales</taxon>
        <taxon>Cannaceae</taxon>
        <taxon>Canna</taxon>
    </lineage>
</organism>
<proteinExistence type="predicted"/>
<evidence type="ECO:0000256" key="1">
    <source>
        <dbReference type="SAM" id="MobiDB-lite"/>
    </source>
</evidence>
<dbReference type="GO" id="GO:0010112">
    <property type="term" value="P:regulation of systemic acquired resistance"/>
    <property type="evidence" value="ECO:0007669"/>
    <property type="project" value="InterPro"/>
</dbReference>
<dbReference type="AlphaFoldDB" id="A0AAQ3Q9N5"/>
<gene>
    <name evidence="2" type="ORF">Cni_G11568</name>
</gene>
<accession>A0AAQ3Q9N5</accession>